<sequence>MKFSLPITHVLSRGTPFFSFIIGLGLTVLVFHRNYDVVKTLGVPVHDVTNRVVKADGKCYRYRVEDAECEIPSSS</sequence>
<proteinExistence type="predicted"/>
<feature type="transmembrane region" description="Helical" evidence="1">
    <location>
        <begin position="14"/>
        <end position="31"/>
    </location>
</feature>
<keyword evidence="1" id="KW-0472">Membrane</keyword>
<keyword evidence="1" id="KW-1133">Transmembrane helix</keyword>
<reference evidence="2" key="1">
    <citation type="journal article" date="2020" name="Nature">
        <title>Giant virus diversity and host interactions through global metagenomics.</title>
        <authorList>
            <person name="Schulz F."/>
            <person name="Roux S."/>
            <person name="Paez-Espino D."/>
            <person name="Jungbluth S."/>
            <person name="Walsh D.A."/>
            <person name="Denef V.J."/>
            <person name="McMahon K.D."/>
            <person name="Konstantinidis K.T."/>
            <person name="Eloe-Fadrosh E.A."/>
            <person name="Kyrpides N.C."/>
            <person name="Woyke T."/>
        </authorList>
    </citation>
    <scope>NUCLEOTIDE SEQUENCE</scope>
    <source>
        <strain evidence="2">GVMAG-S-1035375-24</strain>
    </source>
</reference>
<dbReference type="EMBL" id="MN740664">
    <property type="protein sequence ID" value="QHS79969.1"/>
    <property type="molecule type" value="Genomic_DNA"/>
</dbReference>
<keyword evidence="1" id="KW-0812">Transmembrane</keyword>
<name>A0A6C0AJL3_9ZZZZ</name>
<protein>
    <submittedName>
        <fullName evidence="2">Uncharacterized protein</fullName>
    </submittedName>
</protein>
<evidence type="ECO:0000313" key="2">
    <source>
        <dbReference type="EMBL" id="QHS79969.1"/>
    </source>
</evidence>
<dbReference type="AlphaFoldDB" id="A0A6C0AJL3"/>
<accession>A0A6C0AJL3</accession>
<organism evidence="2">
    <name type="scientific">viral metagenome</name>
    <dbReference type="NCBI Taxonomy" id="1070528"/>
    <lineage>
        <taxon>unclassified sequences</taxon>
        <taxon>metagenomes</taxon>
        <taxon>organismal metagenomes</taxon>
    </lineage>
</organism>
<evidence type="ECO:0000256" key="1">
    <source>
        <dbReference type="SAM" id="Phobius"/>
    </source>
</evidence>